<sequence>MFDKLPLVLELILFLAVDNFMFFNLILPFFVLYSFISFSFFLFWFRYFFIFILALTSVFSLVPLILFIA</sequence>
<evidence type="ECO:0000313" key="2">
    <source>
        <dbReference type="EMBL" id="PST39369.1"/>
    </source>
</evidence>
<dbReference type="Proteomes" id="UP000240974">
    <property type="component" value="Unassembled WGS sequence"/>
</dbReference>
<comment type="caution">
    <text evidence="2">The sequence shown here is derived from an EMBL/GenBank/DDBJ whole genome shotgun (WGS) entry which is preliminary data.</text>
</comment>
<dbReference type="EMBL" id="PYLQ01000019">
    <property type="protein sequence ID" value="PST39369.1"/>
    <property type="molecule type" value="Genomic_DNA"/>
</dbReference>
<keyword evidence="1" id="KW-0472">Membrane</keyword>
<name>A0A2T3FVT2_9FIRM</name>
<evidence type="ECO:0000256" key="1">
    <source>
        <dbReference type="SAM" id="Phobius"/>
    </source>
</evidence>
<accession>A0A2T3FVT2</accession>
<proteinExistence type="predicted"/>
<evidence type="ECO:0000313" key="3">
    <source>
        <dbReference type="Proteomes" id="UP000240974"/>
    </source>
</evidence>
<keyword evidence="3" id="KW-1185">Reference proteome</keyword>
<reference evidence="2 3" key="1">
    <citation type="journal article" date="2019" name="Int. J. Syst. Evol. Microbiol.">
        <title>Faecalibacillus intestinalis gen. nov., sp. nov. and Faecalibacillus faecis sp. nov., isolated from human faeces.</title>
        <authorList>
            <person name="Seo B."/>
            <person name="Jeon K."/>
            <person name="Baek I."/>
            <person name="Lee Y.M."/>
            <person name="Baek K."/>
            <person name="Ko G."/>
        </authorList>
    </citation>
    <scope>NUCLEOTIDE SEQUENCE [LARGE SCALE GENOMIC DNA]</scope>
    <source>
        <strain evidence="2 3">SNUG30099</strain>
    </source>
</reference>
<dbReference type="AlphaFoldDB" id="A0A2T3FVT2"/>
<keyword evidence="1" id="KW-1133">Transmembrane helix</keyword>
<feature type="transmembrane region" description="Helical" evidence="1">
    <location>
        <begin position="48"/>
        <end position="68"/>
    </location>
</feature>
<keyword evidence="1" id="KW-0812">Transmembrane</keyword>
<feature type="transmembrane region" description="Helical" evidence="1">
    <location>
        <begin position="12"/>
        <end position="36"/>
    </location>
</feature>
<gene>
    <name evidence="2" type="ORF">C7U54_11335</name>
</gene>
<protein>
    <submittedName>
        <fullName evidence="2">Uncharacterized protein</fullName>
    </submittedName>
</protein>
<organism evidence="2 3">
    <name type="scientific">Faecalibacillus intestinalis</name>
    <dbReference type="NCBI Taxonomy" id="1982626"/>
    <lineage>
        <taxon>Bacteria</taxon>
        <taxon>Bacillati</taxon>
        <taxon>Bacillota</taxon>
        <taxon>Erysipelotrichia</taxon>
        <taxon>Erysipelotrichales</taxon>
        <taxon>Coprobacillaceae</taxon>
        <taxon>Faecalibacillus</taxon>
    </lineage>
</organism>